<proteinExistence type="inferred from homology"/>
<evidence type="ECO:0000256" key="10">
    <source>
        <dbReference type="SAM" id="Coils"/>
    </source>
</evidence>
<dbReference type="PANTHER" id="PTHR43773:SF1">
    <property type="entry name" value="MAGNESIUM TRANSPORTER MGTE"/>
    <property type="match status" value="1"/>
</dbReference>
<feature type="transmembrane region" description="Helical" evidence="9">
    <location>
        <begin position="287"/>
        <end position="305"/>
    </location>
</feature>
<dbReference type="CDD" id="cd04606">
    <property type="entry name" value="CBS_pair_Mg_transporter"/>
    <property type="match status" value="1"/>
</dbReference>
<name>A0AAW4WU61_9FIRM</name>
<dbReference type="InterPro" id="IPR006669">
    <property type="entry name" value="MgtE_transporter"/>
</dbReference>
<dbReference type="GO" id="GO:0005886">
    <property type="term" value="C:plasma membrane"/>
    <property type="evidence" value="ECO:0007669"/>
    <property type="project" value="UniProtKB-SubCell"/>
</dbReference>
<keyword evidence="6 9" id="KW-1133">Transmembrane helix</keyword>
<dbReference type="Pfam" id="PF01769">
    <property type="entry name" value="MgtE"/>
    <property type="match status" value="1"/>
</dbReference>
<keyword evidence="4 9" id="KW-0812">Transmembrane</keyword>
<keyword evidence="10" id="KW-0175">Coiled coil</keyword>
<comment type="similarity">
    <text evidence="2 9">Belongs to the SLC41A transporter family.</text>
</comment>
<dbReference type="SMART" id="SM00924">
    <property type="entry name" value="MgtE_N"/>
    <property type="match status" value="1"/>
</dbReference>
<comment type="subcellular location">
    <subcellularLocation>
        <location evidence="9">Cell membrane</location>
        <topology evidence="9">Multi-pass membrane protein</topology>
    </subcellularLocation>
    <subcellularLocation>
        <location evidence="1">Membrane</location>
        <topology evidence="1">Multi-pass membrane protein</topology>
    </subcellularLocation>
</comment>
<keyword evidence="9" id="KW-1003">Cell membrane</keyword>
<dbReference type="InterPro" id="IPR006668">
    <property type="entry name" value="Mg_transptr_MgtE_intracell_dom"/>
</dbReference>
<dbReference type="InterPro" id="IPR036739">
    <property type="entry name" value="SLC41_membr_dom_sf"/>
</dbReference>
<dbReference type="InterPro" id="IPR038076">
    <property type="entry name" value="MgtE_N_sf"/>
</dbReference>
<dbReference type="AlphaFoldDB" id="A0AAW4WU61"/>
<dbReference type="PANTHER" id="PTHR43773">
    <property type="entry name" value="MAGNESIUM TRANSPORTER MGTE"/>
    <property type="match status" value="1"/>
</dbReference>
<evidence type="ECO:0000259" key="11">
    <source>
        <dbReference type="PROSITE" id="PS51371"/>
    </source>
</evidence>
<dbReference type="Gene3D" id="1.10.357.20">
    <property type="entry name" value="SLC41 divalent cation transporters, integral membrane domain"/>
    <property type="match status" value="1"/>
</dbReference>
<dbReference type="InterPro" id="IPR000644">
    <property type="entry name" value="CBS_dom"/>
</dbReference>
<evidence type="ECO:0000313" key="13">
    <source>
        <dbReference type="Proteomes" id="UP001199296"/>
    </source>
</evidence>
<evidence type="ECO:0000256" key="4">
    <source>
        <dbReference type="ARBA" id="ARBA00022692"/>
    </source>
</evidence>
<evidence type="ECO:0000256" key="3">
    <source>
        <dbReference type="ARBA" id="ARBA00022448"/>
    </source>
</evidence>
<evidence type="ECO:0000256" key="9">
    <source>
        <dbReference type="RuleBase" id="RU362011"/>
    </source>
</evidence>
<keyword evidence="5 9" id="KW-0460">Magnesium</keyword>
<keyword evidence="9" id="KW-0479">Metal-binding</keyword>
<keyword evidence="3 9" id="KW-0813">Transport</keyword>
<dbReference type="SUPFAM" id="SSF54631">
    <property type="entry name" value="CBS-domain pair"/>
    <property type="match status" value="1"/>
</dbReference>
<gene>
    <name evidence="12" type="primary">mgtE</name>
    <name evidence="12" type="ORF">LJ207_04705</name>
</gene>
<dbReference type="Pfam" id="PF00571">
    <property type="entry name" value="CBS"/>
    <property type="match status" value="2"/>
</dbReference>
<keyword evidence="8" id="KW-0129">CBS domain</keyword>
<dbReference type="EMBL" id="JAJFAT010000005">
    <property type="protein sequence ID" value="MCC3144625.1"/>
    <property type="molecule type" value="Genomic_DNA"/>
</dbReference>
<dbReference type="GO" id="GO:0046872">
    <property type="term" value="F:metal ion binding"/>
    <property type="evidence" value="ECO:0007669"/>
    <property type="project" value="UniProtKB-KW"/>
</dbReference>
<feature type="transmembrane region" description="Helical" evidence="9">
    <location>
        <begin position="388"/>
        <end position="414"/>
    </location>
</feature>
<keyword evidence="7 9" id="KW-0472">Membrane</keyword>
<evidence type="ECO:0000256" key="6">
    <source>
        <dbReference type="ARBA" id="ARBA00022989"/>
    </source>
</evidence>
<protein>
    <recommendedName>
        <fullName evidence="9">Magnesium transporter MgtE</fullName>
    </recommendedName>
</protein>
<dbReference type="InterPro" id="IPR006667">
    <property type="entry name" value="SLC41_membr_dom"/>
</dbReference>
<dbReference type="GO" id="GO:0015095">
    <property type="term" value="F:magnesium ion transmembrane transporter activity"/>
    <property type="evidence" value="ECO:0007669"/>
    <property type="project" value="UniProtKB-UniRule"/>
</dbReference>
<feature type="coiled-coil region" evidence="10">
    <location>
        <begin position="108"/>
        <end position="135"/>
    </location>
</feature>
<dbReference type="NCBIfam" id="TIGR00400">
    <property type="entry name" value="mgtE"/>
    <property type="match status" value="1"/>
</dbReference>
<dbReference type="SUPFAM" id="SSF161093">
    <property type="entry name" value="MgtE membrane domain-like"/>
    <property type="match status" value="1"/>
</dbReference>
<dbReference type="Gene3D" id="3.10.580.10">
    <property type="entry name" value="CBS-domain"/>
    <property type="match status" value="1"/>
</dbReference>
<evidence type="ECO:0000256" key="8">
    <source>
        <dbReference type="PROSITE-ProRule" id="PRU00703"/>
    </source>
</evidence>
<evidence type="ECO:0000256" key="7">
    <source>
        <dbReference type="ARBA" id="ARBA00023136"/>
    </source>
</evidence>
<accession>A0AAW4WU61</accession>
<comment type="caution">
    <text evidence="12">The sequence shown here is derived from an EMBL/GenBank/DDBJ whole genome shotgun (WGS) entry which is preliminary data.</text>
</comment>
<comment type="function">
    <text evidence="9">Acts as a magnesium transporter.</text>
</comment>
<dbReference type="Proteomes" id="UP001199296">
    <property type="component" value="Unassembled WGS sequence"/>
</dbReference>
<feature type="transmembrane region" description="Helical" evidence="9">
    <location>
        <begin position="426"/>
        <end position="450"/>
    </location>
</feature>
<sequence length="454" mass="50322">MLLGNDIIKEAVQKTKQHLKAKEMEKAVEVSEKLPALRLAKLLRNFSSEHIYNFLQHLPKERILDVINGFAEEYAAELLELMPEEERLEYLAKMDSDEVADILQQYPKEKQEEILEDLSQSKREEVERLASYSEDTVGAFLEKDYLSVKSGSSIENVLAEIKKLADIIDHRSYVYIVNENNKLLGVCSFRELLFADRKAKIDSVMTENIYTAHIEDPAHDAAQRIRARKLKLLPIVDETERLIGVLSMETAGELLSNEIAEDILALSGVSGEESFFTRSRVSIKMRLPWMVGNIFLNLGAVAVISNFENTIAQVAILAAFLPMITDMGGNVGIQALSVSIRSLALGEVQIRDIKRAVVKEIKIGLVNGLVLGVVFAAVAYFLQRNLILGFVAGIALGINVLVAGVVGGSMPFIIKKLGKDPALMTGPFLTTITDITGVSIYLGLSTIFLFRLLV</sequence>
<dbReference type="InterPro" id="IPR046342">
    <property type="entry name" value="CBS_dom_sf"/>
</dbReference>
<evidence type="ECO:0000256" key="1">
    <source>
        <dbReference type="ARBA" id="ARBA00004141"/>
    </source>
</evidence>
<feature type="domain" description="CBS" evidence="11">
    <location>
        <begin position="205"/>
        <end position="261"/>
    </location>
</feature>
<evidence type="ECO:0000313" key="12">
    <source>
        <dbReference type="EMBL" id="MCC3144625.1"/>
    </source>
</evidence>
<organism evidence="12 13">
    <name type="scientific">Halanaerobium polyolivorans</name>
    <dbReference type="NCBI Taxonomy" id="2886943"/>
    <lineage>
        <taxon>Bacteria</taxon>
        <taxon>Bacillati</taxon>
        <taxon>Bacillota</taxon>
        <taxon>Clostridia</taxon>
        <taxon>Halanaerobiales</taxon>
        <taxon>Halanaerobiaceae</taxon>
        <taxon>Halanaerobium</taxon>
    </lineage>
</organism>
<evidence type="ECO:0000256" key="2">
    <source>
        <dbReference type="ARBA" id="ARBA00009749"/>
    </source>
</evidence>
<evidence type="ECO:0000256" key="5">
    <source>
        <dbReference type="ARBA" id="ARBA00022842"/>
    </source>
</evidence>
<keyword evidence="13" id="KW-1185">Reference proteome</keyword>
<feature type="transmembrane region" description="Helical" evidence="9">
    <location>
        <begin position="363"/>
        <end position="382"/>
    </location>
</feature>
<dbReference type="PROSITE" id="PS51371">
    <property type="entry name" value="CBS"/>
    <property type="match status" value="2"/>
</dbReference>
<feature type="domain" description="CBS" evidence="11">
    <location>
        <begin position="141"/>
        <end position="203"/>
    </location>
</feature>
<comment type="subunit">
    <text evidence="9">Homodimer.</text>
</comment>
<dbReference type="RefSeq" id="WP_229344542.1">
    <property type="nucleotide sequence ID" value="NZ_JAJFAT010000005.1"/>
</dbReference>
<dbReference type="Pfam" id="PF03448">
    <property type="entry name" value="MgtE_N"/>
    <property type="match status" value="1"/>
</dbReference>
<feature type="transmembrane region" description="Helical" evidence="9">
    <location>
        <begin position="311"/>
        <end position="333"/>
    </location>
</feature>
<dbReference type="SUPFAM" id="SSF158791">
    <property type="entry name" value="MgtE N-terminal domain-like"/>
    <property type="match status" value="1"/>
</dbReference>
<dbReference type="Gene3D" id="1.25.60.10">
    <property type="entry name" value="MgtE N-terminal domain-like"/>
    <property type="match status" value="1"/>
</dbReference>
<reference evidence="12 13" key="1">
    <citation type="submission" date="2021-10" db="EMBL/GenBank/DDBJ databases">
        <authorList>
            <person name="Grouzdev D.S."/>
            <person name="Pantiukh K.S."/>
            <person name="Krutkina M.S."/>
        </authorList>
    </citation>
    <scope>NUCLEOTIDE SEQUENCE [LARGE SCALE GENOMIC DNA]</scope>
    <source>
        <strain evidence="12 13">Z-7514</strain>
    </source>
</reference>